<dbReference type="Gene3D" id="3.20.20.80">
    <property type="entry name" value="Glycosidases"/>
    <property type="match status" value="1"/>
</dbReference>
<dbReference type="PANTHER" id="PTHR42767">
    <property type="entry name" value="ENDO-BETA-1,6-GALACTANASE"/>
    <property type="match status" value="1"/>
</dbReference>
<dbReference type="SUPFAM" id="SSF51445">
    <property type="entry name" value="(Trans)glycosidases"/>
    <property type="match status" value="1"/>
</dbReference>
<evidence type="ECO:0000259" key="1">
    <source>
        <dbReference type="Pfam" id="PF14587"/>
    </source>
</evidence>
<organism evidence="2 3">
    <name type="scientific">Rhodofomes roseus</name>
    <dbReference type="NCBI Taxonomy" id="34475"/>
    <lineage>
        <taxon>Eukaryota</taxon>
        <taxon>Fungi</taxon>
        <taxon>Dikarya</taxon>
        <taxon>Basidiomycota</taxon>
        <taxon>Agaricomycotina</taxon>
        <taxon>Agaricomycetes</taxon>
        <taxon>Polyporales</taxon>
        <taxon>Rhodofomes</taxon>
    </lineage>
</organism>
<reference evidence="2 3" key="1">
    <citation type="submission" date="2019-01" db="EMBL/GenBank/DDBJ databases">
        <title>Genome sequencing of the rare red list fungi Fomitopsis rosea.</title>
        <authorList>
            <person name="Buettner E."/>
            <person name="Kellner H."/>
        </authorList>
    </citation>
    <scope>NUCLEOTIDE SEQUENCE [LARGE SCALE GENOMIC DNA]</scope>
    <source>
        <strain evidence="2 3">DSM 105464</strain>
    </source>
</reference>
<dbReference type="PANTHER" id="PTHR42767:SF1">
    <property type="entry name" value="ENDO-BETA-1,6-GALACTANASE-LIKE DOMAIN-CONTAINING PROTEIN"/>
    <property type="match status" value="1"/>
</dbReference>
<accession>A0A4Y9YJ87</accession>
<dbReference type="EMBL" id="SEKV01000226">
    <property type="protein sequence ID" value="TFY61019.1"/>
    <property type="molecule type" value="Genomic_DNA"/>
</dbReference>
<dbReference type="InterPro" id="IPR017853">
    <property type="entry name" value="GH"/>
</dbReference>
<feature type="domain" description="Endo-beta-1,6-galactanase-like" evidence="1">
    <location>
        <begin position="9"/>
        <end position="168"/>
    </location>
</feature>
<dbReference type="AlphaFoldDB" id="A0A4Y9YJ87"/>
<dbReference type="GO" id="GO:0004553">
    <property type="term" value="F:hydrolase activity, hydrolyzing O-glycosyl compounds"/>
    <property type="evidence" value="ECO:0007669"/>
    <property type="project" value="InterPro"/>
</dbReference>
<evidence type="ECO:0000313" key="3">
    <source>
        <dbReference type="Proteomes" id="UP000298390"/>
    </source>
</evidence>
<dbReference type="Pfam" id="PF14587">
    <property type="entry name" value="Glyco_hydr_30_2"/>
    <property type="match status" value="1"/>
</dbReference>
<sequence>MIFISLCLGLGLTDYRYNLGGGGIGVTTWDRAPETPYVSDGVYNWSADAAGTYYLREAARQGVPVITLFVNTAPVTMTSNNQSCGGDLVTERIPAYAQYLTDVISHWKSEGVEITHVSPKNEPDDSFGSCNQEGMQVVPGQRAEVVTTLAASLKAAGLSTQVIADESSDTSECTPCRGLILKS</sequence>
<name>A0A4Y9YJ87_9APHY</name>
<proteinExistence type="predicted"/>
<dbReference type="InterPro" id="IPR039514">
    <property type="entry name" value="6GAL-like"/>
</dbReference>
<dbReference type="Proteomes" id="UP000298390">
    <property type="component" value="Unassembled WGS sequence"/>
</dbReference>
<protein>
    <recommendedName>
        <fullName evidence="1">Endo-beta-1,6-galactanase-like domain-containing protein</fullName>
    </recommendedName>
</protein>
<dbReference type="InterPro" id="IPR039743">
    <property type="entry name" value="6GAL/EXGAL"/>
</dbReference>
<evidence type="ECO:0000313" key="2">
    <source>
        <dbReference type="EMBL" id="TFY61019.1"/>
    </source>
</evidence>
<gene>
    <name evidence="2" type="ORF">EVJ58_g4775</name>
</gene>
<comment type="caution">
    <text evidence="2">The sequence shown here is derived from an EMBL/GenBank/DDBJ whole genome shotgun (WGS) entry which is preliminary data.</text>
</comment>